<keyword evidence="4" id="KW-1185">Reference proteome</keyword>
<dbReference type="Proteomes" id="UP001519290">
    <property type="component" value="Unassembled WGS sequence"/>
</dbReference>
<sequence length="187" mass="19719">MTGGMRPAVIEQLGDRIRAARQEQDLSVGALAELSDVSRRMLTQIELGQANPSVATLDRVAAGLGTTFAALMGVGADAAPDGVEVWSTDGGSWSVLLDAIDTDRLSVETWKWKLVGADEKPNGSGVPSPGVMIHVVEGALEIVIGDEVQVIEAGGSGRVVTDQEYVYRAREEQGVVFTSVALQSRLT</sequence>
<dbReference type="PANTHER" id="PTHR46797:SF1">
    <property type="entry name" value="METHYLPHOSPHONATE SYNTHASE"/>
    <property type="match status" value="1"/>
</dbReference>
<dbReference type="Gene3D" id="2.60.120.10">
    <property type="entry name" value="Jelly Rolls"/>
    <property type="match status" value="1"/>
</dbReference>
<dbReference type="SUPFAM" id="SSF47413">
    <property type="entry name" value="lambda repressor-like DNA-binding domains"/>
    <property type="match status" value="1"/>
</dbReference>
<evidence type="ECO:0000313" key="3">
    <source>
        <dbReference type="EMBL" id="MBP2381637.1"/>
    </source>
</evidence>
<dbReference type="InterPro" id="IPR014710">
    <property type="entry name" value="RmlC-like_jellyroll"/>
</dbReference>
<reference evidence="3 4" key="1">
    <citation type="submission" date="2021-03" db="EMBL/GenBank/DDBJ databases">
        <title>Sequencing the genomes of 1000 actinobacteria strains.</title>
        <authorList>
            <person name="Klenk H.-P."/>
        </authorList>
    </citation>
    <scope>NUCLEOTIDE SEQUENCE [LARGE SCALE GENOMIC DNA]</scope>
    <source>
        <strain evidence="3 4">DSM 14566</strain>
    </source>
</reference>
<accession>A0ABS4WZJ5</accession>
<protein>
    <submittedName>
        <fullName evidence="3">Transcriptional regulator with XRE-family HTH domain</fullName>
    </submittedName>
</protein>
<keyword evidence="1" id="KW-0238">DNA-binding</keyword>
<proteinExistence type="predicted"/>
<dbReference type="SMART" id="SM00530">
    <property type="entry name" value="HTH_XRE"/>
    <property type="match status" value="1"/>
</dbReference>
<dbReference type="PROSITE" id="PS50943">
    <property type="entry name" value="HTH_CROC1"/>
    <property type="match status" value="1"/>
</dbReference>
<dbReference type="EMBL" id="JAGIOD010000001">
    <property type="protein sequence ID" value="MBP2381637.1"/>
    <property type="molecule type" value="Genomic_DNA"/>
</dbReference>
<dbReference type="RefSeq" id="WP_245354056.1">
    <property type="nucleotide sequence ID" value="NZ_BAAAJW010000002.1"/>
</dbReference>
<dbReference type="PANTHER" id="PTHR46797">
    <property type="entry name" value="HTH-TYPE TRANSCRIPTIONAL REGULATOR"/>
    <property type="match status" value="1"/>
</dbReference>
<dbReference type="InterPro" id="IPR001387">
    <property type="entry name" value="Cro/C1-type_HTH"/>
</dbReference>
<name>A0ABS4WZJ5_9MICO</name>
<dbReference type="Gene3D" id="1.10.260.40">
    <property type="entry name" value="lambda repressor-like DNA-binding domains"/>
    <property type="match status" value="1"/>
</dbReference>
<comment type="caution">
    <text evidence="3">The sequence shown here is derived from an EMBL/GenBank/DDBJ whole genome shotgun (WGS) entry which is preliminary data.</text>
</comment>
<dbReference type="Pfam" id="PF01381">
    <property type="entry name" value="HTH_3"/>
    <property type="match status" value="1"/>
</dbReference>
<evidence type="ECO:0000259" key="2">
    <source>
        <dbReference type="PROSITE" id="PS50943"/>
    </source>
</evidence>
<feature type="domain" description="HTH cro/C1-type" evidence="2">
    <location>
        <begin position="17"/>
        <end position="71"/>
    </location>
</feature>
<evidence type="ECO:0000313" key="4">
    <source>
        <dbReference type="Proteomes" id="UP001519290"/>
    </source>
</evidence>
<dbReference type="InterPro" id="IPR010982">
    <property type="entry name" value="Lambda_DNA-bd_dom_sf"/>
</dbReference>
<dbReference type="InterPro" id="IPR011051">
    <property type="entry name" value="RmlC_Cupin_sf"/>
</dbReference>
<evidence type="ECO:0000256" key="1">
    <source>
        <dbReference type="ARBA" id="ARBA00023125"/>
    </source>
</evidence>
<gene>
    <name evidence="3" type="ORF">JOF43_001594</name>
</gene>
<dbReference type="InterPro" id="IPR050807">
    <property type="entry name" value="TransReg_Diox_bact_type"/>
</dbReference>
<dbReference type="SUPFAM" id="SSF51182">
    <property type="entry name" value="RmlC-like cupins"/>
    <property type="match status" value="1"/>
</dbReference>
<organism evidence="3 4">
    <name type="scientific">Brachybacterium sacelli</name>
    <dbReference type="NCBI Taxonomy" id="173364"/>
    <lineage>
        <taxon>Bacteria</taxon>
        <taxon>Bacillati</taxon>
        <taxon>Actinomycetota</taxon>
        <taxon>Actinomycetes</taxon>
        <taxon>Micrococcales</taxon>
        <taxon>Dermabacteraceae</taxon>
        <taxon>Brachybacterium</taxon>
    </lineage>
</organism>
<dbReference type="CDD" id="cd00093">
    <property type="entry name" value="HTH_XRE"/>
    <property type="match status" value="1"/>
</dbReference>